<evidence type="ECO:0000256" key="1">
    <source>
        <dbReference type="ARBA" id="ARBA00000971"/>
    </source>
</evidence>
<dbReference type="RefSeq" id="WP_193687880.1">
    <property type="nucleotide sequence ID" value="NZ_CP062941.1"/>
</dbReference>
<keyword evidence="4 5" id="KW-0413">Isomerase</keyword>
<dbReference type="InterPro" id="IPR046357">
    <property type="entry name" value="PPIase_dom_sf"/>
</dbReference>
<name>A0A7L9U9X2_9BURK</name>
<evidence type="ECO:0000256" key="2">
    <source>
        <dbReference type="ARBA" id="ARBA00006577"/>
    </source>
</evidence>
<protein>
    <recommendedName>
        <fullName evidence="6">Peptidyl-prolyl cis-trans isomerase</fullName>
        <ecNumber evidence="6">5.2.1.8</ecNumber>
    </recommendedName>
</protein>
<dbReference type="Proteomes" id="UP000593875">
    <property type="component" value="Chromosome"/>
</dbReference>
<evidence type="ECO:0000313" key="10">
    <source>
        <dbReference type="Proteomes" id="UP000593875"/>
    </source>
</evidence>
<dbReference type="Gene3D" id="3.10.50.40">
    <property type="match status" value="1"/>
</dbReference>
<dbReference type="EMBL" id="CP062941">
    <property type="protein sequence ID" value="QOL50896.1"/>
    <property type="molecule type" value="Genomic_DNA"/>
</dbReference>
<proteinExistence type="inferred from homology"/>
<evidence type="ECO:0000256" key="3">
    <source>
        <dbReference type="ARBA" id="ARBA00023110"/>
    </source>
</evidence>
<dbReference type="SUPFAM" id="SSF54534">
    <property type="entry name" value="FKBP-like"/>
    <property type="match status" value="1"/>
</dbReference>
<accession>A0A7L9U9X2</accession>
<gene>
    <name evidence="9" type="ORF">LPB04_06310</name>
</gene>
<evidence type="ECO:0000256" key="4">
    <source>
        <dbReference type="ARBA" id="ARBA00023235"/>
    </source>
</evidence>
<keyword evidence="10" id="KW-1185">Reference proteome</keyword>
<feature type="chain" id="PRO_5032731859" description="Peptidyl-prolyl cis-trans isomerase" evidence="7">
    <location>
        <begin position="23"/>
        <end position="147"/>
    </location>
</feature>
<keyword evidence="3 5" id="KW-0697">Rotamase</keyword>
<comment type="similarity">
    <text evidence="2 6">Belongs to the FKBP-type PPIase family.</text>
</comment>
<organism evidence="9 10">
    <name type="scientific">Massilia litorea</name>
    <dbReference type="NCBI Taxonomy" id="2769491"/>
    <lineage>
        <taxon>Bacteria</taxon>
        <taxon>Pseudomonadati</taxon>
        <taxon>Pseudomonadota</taxon>
        <taxon>Betaproteobacteria</taxon>
        <taxon>Burkholderiales</taxon>
        <taxon>Oxalobacteraceae</taxon>
        <taxon>Telluria group</taxon>
        <taxon>Massilia</taxon>
    </lineage>
</organism>
<dbReference type="EC" id="5.2.1.8" evidence="6"/>
<dbReference type="PROSITE" id="PS51257">
    <property type="entry name" value="PROKAR_LIPOPROTEIN"/>
    <property type="match status" value="1"/>
</dbReference>
<dbReference type="PANTHER" id="PTHR43811">
    <property type="entry name" value="FKBP-TYPE PEPTIDYL-PROLYL CIS-TRANS ISOMERASE FKPA"/>
    <property type="match status" value="1"/>
</dbReference>
<dbReference type="PROSITE" id="PS50059">
    <property type="entry name" value="FKBP_PPIASE"/>
    <property type="match status" value="1"/>
</dbReference>
<evidence type="ECO:0000313" key="9">
    <source>
        <dbReference type="EMBL" id="QOL50896.1"/>
    </source>
</evidence>
<dbReference type="GO" id="GO:0003755">
    <property type="term" value="F:peptidyl-prolyl cis-trans isomerase activity"/>
    <property type="evidence" value="ECO:0007669"/>
    <property type="project" value="UniProtKB-UniRule"/>
</dbReference>
<reference evidence="9 10" key="1">
    <citation type="submission" date="2020-10" db="EMBL/GenBank/DDBJ databases">
        <title>Genome sequencing of Massilia sp. LPB0304.</title>
        <authorList>
            <person name="Kim J."/>
        </authorList>
    </citation>
    <scope>NUCLEOTIDE SEQUENCE [LARGE SCALE GENOMIC DNA]</scope>
    <source>
        <strain evidence="9 10">LPB0304</strain>
    </source>
</reference>
<keyword evidence="7" id="KW-0732">Signal</keyword>
<comment type="catalytic activity">
    <reaction evidence="1 5 6">
        <text>[protein]-peptidylproline (omega=180) = [protein]-peptidylproline (omega=0)</text>
        <dbReference type="Rhea" id="RHEA:16237"/>
        <dbReference type="Rhea" id="RHEA-COMP:10747"/>
        <dbReference type="Rhea" id="RHEA-COMP:10748"/>
        <dbReference type="ChEBI" id="CHEBI:83833"/>
        <dbReference type="ChEBI" id="CHEBI:83834"/>
        <dbReference type="EC" id="5.2.1.8"/>
    </reaction>
</comment>
<evidence type="ECO:0000256" key="6">
    <source>
        <dbReference type="RuleBase" id="RU003915"/>
    </source>
</evidence>
<feature type="domain" description="PPIase FKBP-type" evidence="8">
    <location>
        <begin position="58"/>
        <end position="147"/>
    </location>
</feature>
<evidence type="ECO:0000259" key="8">
    <source>
        <dbReference type="PROSITE" id="PS50059"/>
    </source>
</evidence>
<dbReference type="Pfam" id="PF00254">
    <property type="entry name" value="FKBP_C"/>
    <property type="match status" value="1"/>
</dbReference>
<dbReference type="KEGG" id="mlir:LPB04_06310"/>
<evidence type="ECO:0000256" key="5">
    <source>
        <dbReference type="PROSITE-ProRule" id="PRU00277"/>
    </source>
</evidence>
<dbReference type="AlphaFoldDB" id="A0A7L9U9X2"/>
<evidence type="ECO:0000256" key="7">
    <source>
        <dbReference type="SAM" id="SignalP"/>
    </source>
</evidence>
<dbReference type="InterPro" id="IPR001179">
    <property type="entry name" value="PPIase_FKBP_dom"/>
</dbReference>
<sequence length="147" mass="14743">MHLRSSLICACCCAVLSLSACGGGSDSDGSAPAIVVANPATLIVTDSVVGTGAVATAGKKLTVNYTGWYYSAGAPDHKGAQFESGSFAFTLGTGMVIAGWDQGLVGMKVGGKRSLSIPSNLAYGSSGRGPIPPNAGLLFEVELTKVE</sequence>
<dbReference type="PANTHER" id="PTHR43811:SF19">
    <property type="entry name" value="39 KDA FK506-BINDING NUCLEAR PROTEIN"/>
    <property type="match status" value="1"/>
</dbReference>
<feature type="signal peptide" evidence="7">
    <location>
        <begin position="1"/>
        <end position="22"/>
    </location>
</feature>